<evidence type="ECO:0000313" key="4">
    <source>
        <dbReference type="Proteomes" id="UP001353858"/>
    </source>
</evidence>
<accession>A0AAN7P4E8</accession>
<feature type="signal peptide" evidence="2">
    <location>
        <begin position="1"/>
        <end position="19"/>
    </location>
</feature>
<proteinExistence type="predicted"/>
<organism evidence="3 4">
    <name type="scientific">Aquatica leii</name>
    <dbReference type="NCBI Taxonomy" id="1421715"/>
    <lineage>
        <taxon>Eukaryota</taxon>
        <taxon>Metazoa</taxon>
        <taxon>Ecdysozoa</taxon>
        <taxon>Arthropoda</taxon>
        <taxon>Hexapoda</taxon>
        <taxon>Insecta</taxon>
        <taxon>Pterygota</taxon>
        <taxon>Neoptera</taxon>
        <taxon>Endopterygota</taxon>
        <taxon>Coleoptera</taxon>
        <taxon>Polyphaga</taxon>
        <taxon>Elateriformia</taxon>
        <taxon>Elateroidea</taxon>
        <taxon>Lampyridae</taxon>
        <taxon>Luciolinae</taxon>
        <taxon>Aquatica</taxon>
    </lineage>
</organism>
<dbReference type="AlphaFoldDB" id="A0AAN7P4E8"/>
<evidence type="ECO:0000256" key="2">
    <source>
        <dbReference type="SAM" id="SignalP"/>
    </source>
</evidence>
<evidence type="ECO:0000256" key="1">
    <source>
        <dbReference type="SAM" id="MobiDB-lite"/>
    </source>
</evidence>
<comment type="caution">
    <text evidence="3">The sequence shown here is derived from an EMBL/GenBank/DDBJ whole genome shotgun (WGS) entry which is preliminary data.</text>
</comment>
<reference evidence="4" key="1">
    <citation type="submission" date="2023-01" db="EMBL/GenBank/DDBJ databases">
        <title>Key to firefly adult light organ development and bioluminescence: homeobox transcription factors regulate luciferase expression and transportation to peroxisome.</title>
        <authorList>
            <person name="Fu X."/>
        </authorList>
    </citation>
    <scope>NUCLEOTIDE SEQUENCE [LARGE SCALE GENOMIC DNA]</scope>
</reference>
<keyword evidence="4" id="KW-1185">Reference proteome</keyword>
<sequence length="366" mass="40737">MTLKTIILIFLLTQSFANALKCKRCRGKTCDGIIPVEDCEIQPKTLPYNFEDSLNGEEDETKACVELLYVKKNSKFAVMQCIANSNNLCDRISTSLPPKVFLEKCKVQSEVGYEYLDVEEGGESTTDWTTNPTTVSVHETTAASTTASSNKPTTIPTTNPSTLPTTTVLTTNPTTLSTTVISTNPTTETESSMTSTEYPTEVTTEGNSNIAVLSLFALITSIVIHKMSYYEKEQARLLQLLAEYEAEEEDGGELLSLEESDADENVSEQDVQCDMDIEEEIDMDFDALYTTGDGLLSKWENKRVHILQFLTSENIVKGVLDYTQKHEVDETKGCQALEEHLTDLQTRKLSVQPFLLLVGDDLTYIF</sequence>
<keyword evidence="2" id="KW-0732">Signal</keyword>
<feature type="chain" id="PRO_5042929887" evidence="2">
    <location>
        <begin position="20"/>
        <end position="366"/>
    </location>
</feature>
<evidence type="ECO:0000313" key="3">
    <source>
        <dbReference type="EMBL" id="KAK4874056.1"/>
    </source>
</evidence>
<dbReference type="EMBL" id="JARPUR010000006">
    <property type="protein sequence ID" value="KAK4874056.1"/>
    <property type="molecule type" value="Genomic_DNA"/>
</dbReference>
<protein>
    <submittedName>
        <fullName evidence="3">Uncharacterized protein</fullName>
    </submittedName>
</protein>
<dbReference type="Proteomes" id="UP001353858">
    <property type="component" value="Unassembled WGS sequence"/>
</dbReference>
<name>A0AAN7P4E8_9COLE</name>
<gene>
    <name evidence="3" type="ORF">RN001_013416</name>
</gene>
<feature type="region of interest" description="Disordered" evidence="1">
    <location>
        <begin position="142"/>
        <end position="200"/>
    </location>
</feature>